<dbReference type="PATRIC" id="fig|2198.3.peg.1162"/>
<dbReference type="InterPro" id="IPR006075">
    <property type="entry name" value="Asn/Gln-tRNA_Trfase_suB/E_cat"/>
</dbReference>
<evidence type="ECO:0000313" key="3">
    <source>
        <dbReference type="Proteomes" id="UP000054598"/>
    </source>
</evidence>
<evidence type="ECO:0000259" key="1">
    <source>
        <dbReference type="Pfam" id="PF02934"/>
    </source>
</evidence>
<keyword evidence="2" id="KW-0808">Transferase</keyword>
<gene>
    <name evidence="2" type="ORF">XE10_1278</name>
</gene>
<reference evidence="3" key="1">
    <citation type="journal article" date="2015" name="MBio">
        <title>Genome-Resolved Metagenomic Analysis Reveals Roles for Candidate Phyla and Other Microbial Community Members in Biogeochemical Transformations in Oil Reservoirs.</title>
        <authorList>
            <person name="Hu P."/>
            <person name="Tom L."/>
            <person name="Singh A."/>
            <person name="Thomas B.C."/>
            <person name="Baker B.J."/>
            <person name="Piceno Y.M."/>
            <person name="Andersen G.L."/>
            <person name="Banfield J.F."/>
        </authorList>
    </citation>
    <scope>NUCLEOTIDE SEQUENCE [LARGE SCALE GENOMIC DNA]</scope>
</reference>
<feature type="non-terminal residue" evidence="2">
    <location>
        <position position="32"/>
    </location>
</feature>
<feature type="domain" description="Aspartyl/Glutamyl-tRNA(Gln) amidotransferase subunit B/E catalytic" evidence="1">
    <location>
        <begin position="9"/>
        <end position="30"/>
    </location>
</feature>
<dbReference type="AlphaFoldDB" id="A0A101ISX8"/>
<name>A0A101ISX8_9EURY</name>
<proteinExistence type="predicted"/>
<dbReference type="GO" id="GO:0016874">
    <property type="term" value="F:ligase activity"/>
    <property type="evidence" value="ECO:0007669"/>
    <property type="project" value="InterPro"/>
</dbReference>
<protein>
    <submittedName>
        <fullName evidence="2">Glutamyl-tRNA(Gln) amidotransferase subunit E</fullName>
    </submittedName>
</protein>
<dbReference type="InterPro" id="IPR014746">
    <property type="entry name" value="Gln_synth/guanido_kin_cat_dom"/>
</dbReference>
<comment type="caution">
    <text evidence="2">The sequence shown here is derived from an EMBL/GenBank/DDBJ whole genome shotgun (WGS) entry which is preliminary data.</text>
</comment>
<organism evidence="2 3">
    <name type="scientific">Methanoculleus marisnigri</name>
    <dbReference type="NCBI Taxonomy" id="2198"/>
    <lineage>
        <taxon>Archaea</taxon>
        <taxon>Methanobacteriati</taxon>
        <taxon>Methanobacteriota</taxon>
        <taxon>Stenosarchaea group</taxon>
        <taxon>Methanomicrobia</taxon>
        <taxon>Methanomicrobiales</taxon>
        <taxon>Methanomicrobiaceae</taxon>
        <taxon>Methanoculleus</taxon>
    </lineage>
</organism>
<dbReference type="EMBL" id="LGHE01000144">
    <property type="protein sequence ID" value="KUL00777.1"/>
    <property type="molecule type" value="Genomic_DNA"/>
</dbReference>
<evidence type="ECO:0000313" key="2">
    <source>
        <dbReference type="EMBL" id="KUL00777.1"/>
    </source>
</evidence>
<dbReference type="Proteomes" id="UP000054598">
    <property type="component" value="Unassembled WGS sequence"/>
</dbReference>
<sequence>MNYQELGLKAGIEIHQQLDTAEKLFCRCPTLL</sequence>
<dbReference type="Pfam" id="PF02934">
    <property type="entry name" value="GatB_N"/>
    <property type="match status" value="1"/>
</dbReference>
<dbReference type="GO" id="GO:0016740">
    <property type="term" value="F:transferase activity"/>
    <property type="evidence" value="ECO:0007669"/>
    <property type="project" value="UniProtKB-KW"/>
</dbReference>
<accession>A0A101ISX8</accession>
<dbReference type="SUPFAM" id="SSF55931">
    <property type="entry name" value="Glutamine synthetase/guanido kinase"/>
    <property type="match status" value="1"/>
</dbReference>